<dbReference type="EMBL" id="NBTM02000001">
    <property type="protein sequence ID" value="PNL91420.1"/>
    <property type="molecule type" value="Genomic_DNA"/>
</dbReference>
<feature type="transmembrane region" description="Helical" evidence="1">
    <location>
        <begin position="12"/>
        <end position="35"/>
    </location>
</feature>
<keyword evidence="1" id="KW-0812">Transmembrane</keyword>
<accession>A0A2J9PN49</accession>
<proteinExistence type="predicted"/>
<keyword evidence="1" id="KW-1133">Transmembrane helix</keyword>
<reference evidence="3" key="1">
    <citation type="submission" date="2017-12" db="EMBL/GenBank/DDBJ databases">
        <title>FDA dAtabase for Regulatory Grade micrObial Sequences (FDA-ARGOS): Supporting development and validation of Infectious Disease Dx tests.</title>
        <authorList>
            <person name="Hoffmann M."/>
            <person name="Allard M."/>
            <person name="Evans P."/>
            <person name="Brown E."/>
            <person name="Tallon L."/>
            <person name="Sadzewicz L."/>
            <person name="Sengamalay N."/>
            <person name="Ott S."/>
            <person name="Godinez A."/>
            <person name="Nagaraj S."/>
            <person name="Vavikolanu K."/>
            <person name="Aluvathingal J."/>
            <person name="Nadendla S."/>
            <person name="Sichtig H."/>
        </authorList>
    </citation>
    <scope>NUCLEOTIDE SEQUENCE [LARGE SCALE GENOMIC DNA]</scope>
    <source>
        <strain evidence="3">FDAARGOS_249</strain>
    </source>
</reference>
<name>A0A2J9PN49_9LACT</name>
<feature type="transmembrane region" description="Helical" evidence="1">
    <location>
        <begin position="47"/>
        <end position="67"/>
    </location>
</feature>
<keyword evidence="1" id="KW-0472">Membrane</keyword>
<dbReference type="InterPro" id="IPR017195">
    <property type="entry name" value="ABC_thiamin-permease_prd"/>
</dbReference>
<protein>
    <submittedName>
        <fullName evidence="2">Cobalt ABC transporter permease</fullName>
    </submittedName>
</protein>
<feature type="transmembrane region" description="Helical" evidence="1">
    <location>
        <begin position="146"/>
        <end position="170"/>
    </location>
</feature>
<dbReference type="Pfam" id="PF09819">
    <property type="entry name" value="ABC_cobalt"/>
    <property type="match status" value="1"/>
</dbReference>
<evidence type="ECO:0000313" key="2">
    <source>
        <dbReference type="EMBL" id="PNL91420.1"/>
    </source>
</evidence>
<evidence type="ECO:0000256" key="1">
    <source>
        <dbReference type="SAM" id="Phobius"/>
    </source>
</evidence>
<comment type="caution">
    <text evidence="2">The sequence shown here is derived from an EMBL/GenBank/DDBJ whole genome shotgun (WGS) entry which is preliminary data.</text>
</comment>
<dbReference type="PIRSF" id="PIRSF037394">
    <property type="entry name" value="ABC_thiamine-permease_YkoE_prd"/>
    <property type="match status" value="1"/>
</dbReference>
<evidence type="ECO:0000313" key="3">
    <source>
        <dbReference type="Proteomes" id="UP000192813"/>
    </source>
</evidence>
<sequence length="188" mass="20358">MEKFKWALPDVIFLAFLAFLFGAVFMGAGVLYAILVSLLTPFGLTPFANEILFGMWTIAAPVAGMLIPKVGSALLGEVFAALAEMLYGSYFGAGVLLSGLIQGLGTEAGFFVTKYERYDTTTLVYGAIGTTVFSFAFEFFKFGYATYGLGFVVALFLVRLISVTFFGVFLTKQIVSLFNRVQAKGLAQ</sequence>
<gene>
    <name evidence="2" type="ORF">A6J77_003910</name>
</gene>
<dbReference type="AlphaFoldDB" id="A0A2J9PN49"/>
<organism evidence="2 3">
    <name type="scientific">Aerococcus viridans</name>
    <dbReference type="NCBI Taxonomy" id="1377"/>
    <lineage>
        <taxon>Bacteria</taxon>
        <taxon>Bacillati</taxon>
        <taxon>Bacillota</taxon>
        <taxon>Bacilli</taxon>
        <taxon>Lactobacillales</taxon>
        <taxon>Aerococcaceae</taxon>
        <taxon>Aerococcus</taxon>
    </lineage>
</organism>
<feature type="transmembrane region" description="Helical" evidence="1">
    <location>
        <begin position="87"/>
        <end position="111"/>
    </location>
</feature>
<dbReference type="RefSeq" id="WP_048727693.1">
    <property type="nucleotide sequence ID" value="NZ_CBCPHS010000030.1"/>
</dbReference>
<dbReference type="Proteomes" id="UP000192813">
    <property type="component" value="Unassembled WGS sequence"/>
</dbReference>
<feature type="transmembrane region" description="Helical" evidence="1">
    <location>
        <begin position="123"/>
        <end position="140"/>
    </location>
</feature>